<keyword evidence="1" id="KW-0812">Transmembrane</keyword>
<reference evidence="3 4" key="1">
    <citation type="submission" date="2018-08" db="EMBL/GenBank/DDBJ databases">
        <title>A genome reference for cultivated species of the human gut microbiota.</title>
        <authorList>
            <person name="Zou Y."/>
            <person name="Xue W."/>
            <person name="Luo G."/>
        </authorList>
    </citation>
    <scope>NUCLEOTIDE SEQUENCE [LARGE SCALE GENOMIC DNA]</scope>
    <source>
        <strain evidence="3 4">OM05-6AA</strain>
    </source>
</reference>
<feature type="transmembrane region" description="Helical" evidence="1">
    <location>
        <begin position="33"/>
        <end position="49"/>
    </location>
</feature>
<feature type="transmembrane region" description="Helical" evidence="1">
    <location>
        <begin position="388"/>
        <end position="405"/>
    </location>
</feature>
<evidence type="ECO:0000313" key="3">
    <source>
        <dbReference type="EMBL" id="RGN19424.1"/>
    </source>
</evidence>
<keyword evidence="2" id="KW-0436">Ligase</keyword>
<gene>
    <name evidence="3" type="ORF">DXB72_15475</name>
    <name evidence="2" type="ORF">PNE45_13495</name>
</gene>
<accession>A0A3E5AJ81</accession>
<feature type="transmembrane region" description="Helical" evidence="1">
    <location>
        <begin position="365"/>
        <end position="382"/>
    </location>
</feature>
<feature type="transmembrane region" description="Helical" evidence="1">
    <location>
        <begin position="336"/>
        <end position="353"/>
    </location>
</feature>
<reference evidence="2" key="2">
    <citation type="submission" date="2023-01" db="EMBL/GenBank/DDBJ databases">
        <title>Human gut microbiome strain richness.</title>
        <authorList>
            <person name="Chen-Liaw A."/>
        </authorList>
    </citation>
    <scope>NUCLEOTIDE SEQUENCE</scope>
    <source>
        <strain evidence="2">1001283st1_D2_1001283B150209_150212</strain>
    </source>
</reference>
<dbReference type="RefSeq" id="WP_117691104.1">
    <property type="nucleotide sequence ID" value="NZ_JADMPC010000029.1"/>
</dbReference>
<dbReference type="Proteomes" id="UP001212823">
    <property type="component" value="Unassembled WGS sequence"/>
</dbReference>
<evidence type="ECO:0000313" key="4">
    <source>
        <dbReference type="Proteomes" id="UP000260970"/>
    </source>
</evidence>
<keyword evidence="1" id="KW-0472">Membrane</keyword>
<dbReference type="Proteomes" id="UP000260970">
    <property type="component" value="Unassembled WGS sequence"/>
</dbReference>
<feature type="transmembrane region" description="Helical" evidence="1">
    <location>
        <begin position="95"/>
        <end position="113"/>
    </location>
</feature>
<feature type="transmembrane region" description="Helical" evidence="1">
    <location>
        <begin position="202"/>
        <end position="230"/>
    </location>
</feature>
<sequence>MKSIRIKPKECVFVIFALLCGVSKLYPFTISTYWTYTLACLWIIWSYNYKKEDGNRILAKLHLRLFVVPIIVMCFYTIIIWFVSSPSGIGGEIEYYSRLFSNTIFLIITGFFIYRAYRIFGIRCLDLLWISMILSYSFLGIFRGIIKCGIMNIIRSVFFFQDLVNVNNYLEVHDLTFALGFFLIFFLVFGKKCNISNLNLKIVISFIYIFLGYKRIELLAILVVALFYYLFDRYSKTTSRKYIVPGIIAILICFLFIAIIYDHRLNTIAMQYNINFNHRLDTWQYWANKTKFSIGFWGLGIGYVDKETFLLHGKNGLINNGLIVLSGMHSDLFKKYVEIGMIPFFIWLIYILIFKTKILYKKQGFLVAEIYLLLTIYAIILYLTDNIYSYFLCNCCYILIPMAIYDKQNNMVMQ</sequence>
<feature type="transmembrane region" description="Helical" evidence="1">
    <location>
        <begin position="172"/>
        <end position="190"/>
    </location>
</feature>
<protein>
    <submittedName>
        <fullName evidence="2">O-antigen ligase family protein</fullName>
    </submittedName>
</protein>
<dbReference type="GO" id="GO:0016874">
    <property type="term" value="F:ligase activity"/>
    <property type="evidence" value="ECO:0007669"/>
    <property type="project" value="UniProtKB-KW"/>
</dbReference>
<name>A0A3E5AJ81_9FIRM</name>
<proteinExistence type="predicted"/>
<feature type="transmembrane region" description="Helical" evidence="1">
    <location>
        <begin position="242"/>
        <end position="261"/>
    </location>
</feature>
<evidence type="ECO:0000256" key="1">
    <source>
        <dbReference type="SAM" id="Phobius"/>
    </source>
</evidence>
<comment type="caution">
    <text evidence="3">The sequence shown here is derived from an EMBL/GenBank/DDBJ whole genome shotgun (WGS) entry which is preliminary data.</text>
</comment>
<keyword evidence="1" id="KW-1133">Transmembrane helix</keyword>
<evidence type="ECO:0000313" key="2">
    <source>
        <dbReference type="EMBL" id="MDB8019034.1"/>
    </source>
</evidence>
<organism evidence="3 4">
    <name type="scientific">Agathobacter rectalis</name>
    <dbReference type="NCBI Taxonomy" id="39491"/>
    <lineage>
        <taxon>Bacteria</taxon>
        <taxon>Bacillati</taxon>
        <taxon>Bacillota</taxon>
        <taxon>Clostridia</taxon>
        <taxon>Lachnospirales</taxon>
        <taxon>Lachnospiraceae</taxon>
        <taxon>Agathobacter</taxon>
    </lineage>
</organism>
<dbReference type="EMBL" id="JAQLYE010000031">
    <property type="protein sequence ID" value="MDB8019034.1"/>
    <property type="molecule type" value="Genomic_DNA"/>
</dbReference>
<dbReference type="AlphaFoldDB" id="A0A3E5AJ81"/>
<dbReference type="EMBL" id="QSUG01000025">
    <property type="protein sequence ID" value="RGN19424.1"/>
    <property type="molecule type" value="Genomic_DNA"/>
</dbReference>
<feature type="transmembrane region" description="Helical" evidence="1">
    <location>
        <begin position="61"/>
        <end position="83"/>
    </location>
</feature>
<feature type="transmembrane region" description="Helical" evidence="1">
    <location>
        <begin position="120"/>
        <end position="138"/>
    </location>
</feature>